<comment type="caution">
    <text evidence="7">The sequence shown here is derived from an EMBL/GenBank/DDBJ whole genome shotgun (WGS) entry which is preliminary data.</text>
</comment>
<comment type="similarity">
    <text evidence="1 6">Belongs to the peptidase S1B family.</text>
</comment>
<gene>
    <name evidence="7" type="ORF">ACFQZQ_02980</name>
</gene>
<reference evidence="8" key="1">
    <citation type="journal article" date="2019" name="Int. J. Syst. Evol. Microbiol.">
        <title>The Global Catalogue of Microorganisms (GCM) 10K type strain sequencing project: providing services to taxonomists for standard genome sequencing and annotation.</title>
        <authorList>
            <consortium name="The Broad Institute Genomics Platform"/>
            <consortium name="The Broad Institute Genome Sequencing Center for Infectious Disease"/>
            <person name="Wu L."/>
            <person name="Ma J."/>
        </authorList>
    </citation>
    <scope>NUCLEOTIDE SEQUENCE [LARGE SCALE GENOMIC DNA]</scope>
    <source>
        <strain evidence="8">CCUG 55491</strain>
    </source>
</reference>
<dbReference type="RefSeq" id="WP_386811185.1">
    <property type="nucleotide sequence ID" value="NZ_JBHTIH010000002.1"/>
</dbReference>
<organism evidence="7 8">
    <name type="scientific">Lysobacter koreensis</name>
    <dbReference type="NCBI Taxonomy" id="266122"/>
    <lineage>
        <taxon>Bacteria</taxon>
        <taxon>Pseudomonadati</taxon>
        <taxon>Pseudomonadota</taxon>
        <taxon>Gammaproteobacteria</taxon>
        <taxon>Lysobacterales</taxon>
        <taxon>Lysobacteraceae</taxon>
        <taxon>Lysobacter</taxon>
    </lineage>
</organism>
<name>A0ABW2YM89_9GAMM</name>
<keyword evidence="8" id="KW-1185">Reference proteome</keyword>
<evidence type="ECO:0000256" key="5">
    <source>
        <dbReference type="ARBA" id="ARBA00022825"/>
    </source>
</evidence>
<evidence type="ECO:0000313" key="7">
    <source>
        <dbReference type="EMBL" id="MFD0738253.1"/>
    </source>
</evidence>
<dbReference type="Gene3D" id="2.40.10.10">
    <property type="entry name" value="Trypsin-like serine proteases"/>
    <property type="match status" value="1"/>
</dbReference>
<feature type="signal peptide" evidence="6">
    <location>
        <begin position="1"/>
        <end position="22"/>
    </location>
</feature>
<evidence type="ECO:0000256" key="1">
    <source>
        <dbReference type="ARBA" id="ARBA00008764"/>
    </source>
</evidence>
<dbReference type="InterPro" id="IPR008256">
    <property type="entry name" value="Peptidase_S1B"/>
</dbReference>
<proteinExistence type="inferred from homology"/>
<dbReference type="PRINTS" id="PR00839">
    <property type="entry name" value="V8PROTEASE"/>
</dbReference>
<evidence type="ECO:0000256" key="3">
    <source>
        <dbReference type="ARBA" id="ARBA00022729"/>
    </source>
</evidence>
<evidence type="ECO:0000256" key="4">
    <source>
        <dbReference type="ARBA" id="ARBA00022801"/>
    </source>
</evidence>
<feature type="chain" id="PRO_5044950799" description="Serine protease" evidence="6">
    <location>
        <begin position="23"/>
        <end position="196"/>
    </location>
</feature>
<evidence type="ECO:0000313" key="8">
    <source>
        <dbReference type="Proteomes" id="UP001597090"/>
    </source>
</evidence>
<sequence>MKIGATILAFLFMGALSGCADARDLRTIRQTALRLEFERGVCSGTAVGVNVIATAQHCFDGGGRLIKINGKDAYALETVRDGKDHVLVRVSARFKHWAQMGSQPEQGDRIRWVGQPSGEPDVYRQGYVSRVRDGELWIDALAFHGDSGAGLMNDAGQLVGILYGGRLFASSAGMRMQLTVANELAFTAADWLEIAR</sequence>
<dbReference type="PROSITE" id="PS51257">
    <property type="entry name" value="PROKAR_LIPOPROTEIN"/>
    <property type="match status" value="1"/>
</dbReference>
<dbReference type="EMBL" id="JBHTIH010000002">
    <property type="protein sequence ID" value="MFD0738253.1"/>
    <property type="molecule type" value="Genomic_DNA"/>
</dbReference>
<keyword evidence="4 6" id="KW-0378">Hydrolase</keyword>
<dbReference type="Proteomes" id="UP001597090">
    <property type="component" value="Unassembled WGS sequence"/>
</dbReference>
<dbReference type="InterPro" id="IPR009003">
    <property type="entry name" value="Peptidase_S1_PA"/>
</dbReference>
<protein>
    <recommendedName>
        <fullName evidence="6">Serine protease</fullName>
        <ecNumber evidence="6">3.4.21.-</ecNumber>
    </recommendedName>
</protein>
<accession>A0ABW2YM89</accession>
<keyword evidence="5 6" id="KW-0720">Serine protease</keyword>
<evidence type="ECO:0000256" key="2">
    <source>
        <dbReference type="ARBA" id="ARBA00022670"/>
    </source>
</evidence>
<dbReference type="GO" id="GO:0016787">
    <property type="term" value="F:hydrolase activity"/>
    <property type="evidence" value="ECO:0007669"/>
    <property type="project" value="UniProtKB-KW"/>
</dbReference>
<dbReference type="SUPFAM" id="SSF50494">
    <property type="entry name" value="Trypsin-like serine proteases"/>
    <property type="match status" value="1"/>
</dbReference>
<dbReference type="Pfam" id="PF13365">
    <property type="entry name" value="Trypsin_2"/>
    <property type="match status" value="1"/>
</dbReference>
<dbReference type="InterPro" id="IPR043504">
    <property type="entry name" value="Peptidase_S1_PA_chymotrypsin"/>
</dbReference>
<evidence type="ECO:0000256" key="6">
    <source>
        <dbReference type="RuleBase" id="RU004296"/>
    </source>
</evidence>
<keyword evidence="3 6" id="KW-0732">Signal</keyword>
<dbReference type="EC" id="3.4.21.-" evidence="6"/>
<keyword evidence="2 6" id="KW-0645">Protease</keyword>